<evidence type="ECO:0000256" key="2">
    <source>
        <dbReference type="ARBA" id="ARBA00022679"/>
    </source>
</evidence>
<proteinExistence type="predicted"/>
<dbReference type="PANTHER" id="PTHR10534">
    <property type="entry name" value="PYRIDOXAL KINASE"/>
    <property type="match status" value="1"/>
</dbReference>
<keyword evidence="2" id="KW-0808">Transferase</keyword>
<keyword evidence="8" id="KW-1185">Reference proteome</keyword>
<dbReference type="GO" id="GO:0005829">
    <property type="term" value="C:cytosol"/>
    <property type="evidence" value="ECO:0007669"/>
    <property type="project" value="TreeGrafter"/>
</dbReference>
<evidence type="ECO:0000256" key="1">
    <source>
        <dbReference type="ARBA" id="ARBA00012104"/>
    </source>
</evidence>
<reference evidence="7 8" key="1">
    <citation type="journal article" date="2015" name="Genome Announc.">
        <title>Expanding the biotechnology potential of lactobacilli through comparative genomics of 213 strains and associated genera.</title>
        <authorList>
            <person name="Sun Z."/>
            <person name="Harris H.M."/>
            <person name="McCann A."/>
            <person name="Guo C."/>
            <person name="Argimon S."/>
            <person name="Zhang W."/>
            <person name="Yang X."/>
            <person name="Jeffery I.B."/>
            <person name="Cooney J.C."/>
            <person name="Kagawa T.F."/>
            <person name="Liu W."/>
            <person name="Song Y."/>
            <person name="Salvetti E."/>
            <person name="Wrobel A."/>
            <person name="Rasinkangas P."/>
            <person name="Parkhill J."/>
            <person name="Rea M.C."/>
            <person name="O'Sullivan O."/>
            <person name="Ritari J."/>
            <person name="Douillard F.P."/>
            <person name="Paul Ross R."/>
            <person name="Yang R."/>
            <person name="Briner A.E."/>
            <person name="Felis G.E."/>
            <person name="de Vos W.M."/>
            <person name="Barrangou R."/>
            <person name="Klaenhammer T.R."/>
            <person name="Caufield P.W."/>
            <person name="Cui Y."/>
            <person name="Zhang H."/>
            <person name="O'Toole P.W."/>
        </authorList>
    </citation>
    <scope>NUCLEOTIDE SEQUENCE [LARGE SCALE GENOMIC DNA]</scope>
    <source>
        <strain evidence="7 8">DSM 16634</strain>
    </source>
</reference>
<evidence type="ECO:0000313" key="8">
    <source>
        <dbReference type="Proteomes" id="UP000051324"/>
    </source>
</evidence>
<dbReference type="GO" id="GO:0009443">
    <property type="term" value="P:pyridoxal 5'-phosphate salvage"/>
    <property type="evidence" value="ECO:0007669"/>
    <property type="project" value="InterPro"/>
</dbReference>
<dbReference type="AlphaFoldDB" id="A0A0R1U1V1"/>
<dbReference type="EMBL" id="AZFT01000002">
    <property type="protein sequence ID" value="KRL87360.1"/>
    <property type="molecule type" value="Genomic_DNA"/>
</dbReference>
<evidence type="ECO:0000256" key="3">
    <source>
        <dbReference type="ARBA" id="ARBA00022741"/>
    </source>
</evidence>
<accession>A0A0R1U1V1</accession>
<dbReference type="RefSeq" id="WP_056957177.1">
    <property type="nucleotide sequence ID" value="NZ_AZFT01000002.1"/>
</dbReference>
<name>A0A0R1U1V1_9LACO</name>
<evidence type="ECO:0000259" key="6">
    <source>
        <dbReference type="Pfam" id="PF08543"/>
    </source>
</evidence>
<feature type="domain" description="Pyridoxamine kinase/Phosphomethylpyrimidine kinase" evidence="6">
    <location>
        <begin position="95"/>
        <end position="252"/>
    </location>
</feature>
<gene>
    <name evidence="7" type="ORF">FC32_GL001584</name>
</gene>
<keyword evidence="3" id="KW-0547">Nucleotide-binding</keyword>
<dbReference type="InterPro" id="IPR029056">
    <property type="entry name" value="Ribokinase-like"/>
</dbReference>
<dbReference type="GO" id="GO:0005524">
    <property type="term" value="F:ATP binding"/>
    <property type="evidence" value="ECO:0007669"/>
    <property type="project" value="UniProtKB-KW"/>
</dbReference>
<dbReference type="InterPro" id="IPR013749">
    <property type="entry name" value="PM/HMP-P_kinase-1"/>
</dbReference>
<comment type="caution">
    <text evidence="7">The sequence shown here is derived from an EMBL/GenBank/DDBJ whole genome shotgun (WGS) entry which is preliminary data.</text>
</comment>
<dbReference type="Gene3D" id="3.40.1190.20">
    <property type="match status" value="1"/>
</dbReference>
<evidence type="ECO:0000256" key="4">
    <source>
        <dbReference type="ARBA" id="ARBA00022777"/>
    </source>
</evidence>
<organism evidence="7 8">
    <name type="scientific">Ligilactobacillus apodemi DSM 16634 = JCM 16172</name>
    <dbReference type="NCBI Taxonomy" id="1423724"/>
    <lineage>
        <taxon>Bacteria</taxon>
        <taxon>Bacillati</taxon>
        <taxon>Bacillota</taxon>
        <taxon>Bacilli</taxon>
        <taxon>Lactobacillales</taxon>
        <taxon>Lactobacillaceae</taxon>
        <taxon>Ligilactobacillus</taxon>
    </lineage>
</organism>
<evidence type="ECO:0000256" key="5">
    <source>
        <dbReference type="ARBA" id="ARBA00022840"/>
    </source>
</evidence>
<dbReference type="STRING" id="1423724.FC32_GL001584"/>
<evidence type="ECO:0000313" key="7">
    <source>
        <dbReference type="EMBL" id="KRL87360.1"/>
    </source>
</evidence>
<dbReference type="GO" id="GO:0008478">
    <property type="term" value="F:pyridoxal kinase activity"/>
    <property type="evidence" value="ECO:0007669"/>
    <property type="project" value="UniProtKB-EC"/>
</dbReference>
<protein>
    <recommendedName>
        <fullName evidence="1">pyridoxal kinase</fullName>
        <ecNumber evidence="1">2.7.1.35</ecNumber>
    </recommendedName>
</protein>
<dbReference type="PANTHER" id="PTHR10534:SF2">
    <property type="entry name" value="PYRIDOXAL KINASE"/>
    <property type="match status" value="1"/>
</dbReference>
<keyword evidence="4 7" id="KW-0418">Kinase</keyword>
<dbReference type="InterPro" id="IPR004625">
    <property type="entry name" value="PyrdxlKinase"/>
</dbReference>
<dbReference type="eggNOG" id="COG2240">
    <property type="taxonomic scope" value="Bacteria"/>
</dbReference>
<dbReference type="SUPFAM" id="SSF53613">
    <property type="entry name" value="Ribokinase-like"/>
    <property type="match status" value="1"/>
</dbReference>
<dbReference type="EC" id="2.7.1.35" evidence="1"/>
<dbReference type="Proteomes" id="UP000051324">
    <property type="component" value="Unassembled WGS sequence"/>
</dbReference>
<sequence>MQANVLISQDLSCVGQVSLGVALPLLSALDFCPDVLPTALLSTHTGGFGENTYLDLSSEMSRILQHWQTLQLRFLAVYLGYLGVKPLTVILKHLDTLKTDNALILVDPVMADHGKLYRGFDLDYVAKMRQLVKRASIVTPNLTEAQLLLGEALTTSPITLEQAQKTLCRLAQKFRLETAIMTGVDLGENIAVIGYEAGEVWSLTCSKLAGNYFGTGDLFASALLAGILRGKTVKVAAKVAMEFISRAIQLTPTPRDERFGVNYAKALPYLLEKL</sequence>
<dbReference type="Pfam" id="PF08543">
    <property type="entry name" value="Phos_pyr_kin"/>
    <property type="match status" value="1"/>
</dbReference>
<dbReference type="PATRIC" id="fig|1423724.4.peg.1649"/>
<keyword evidence="5" id="KW-0067">ATP-binding</keyword>
<dbReference type="NCBIfam" id="NF005491">
    <property type="entry name" value="PRK07105.1"/>
    <property type="match status" value="1"/>
</dbReference>